<dbReference type="PROSITE" id="PS00107">
    <property type="entry name" value="PROTEIN_KINASE_ATP"/>
    <property type="match status" value="1"/>
</dbReference>
<keyword evidence="11" id="KW-1185">Reference proteome</keyword>
<dbReference type="GO" id="GO:0000307">
    <property type="term" value="C:cyclin-dependent protein kinase holoenzyme complex"/>
    <property type="evidence" value="ECO:0007669"/>
    <property type="project" value="TreeGrafter"/>
</dbReference>
<dbReference type="GO" id="GO:0004693">
    <property type="term" value="F:cyclin-dependent protein serine/threonine kinase activity"/>
    <property type="evidence" value="ECO:0007669"/>
    <property type="project" value="TreeGrafter"/>
</dbReference>
<evidence type="ECO:0000256" key="3">
    <source>
        <dbReference type="ARBA" id="ARBA00022679"/>
    </source>
</evidence>
<evidence type="ECO:0000256" key="6">
    <source>
        <dbReference type="ARBA" id="ARBA00022840"/>
    </source>
</evidence>
<dbReference type="GO" id="GO:0007165">
    <property type="term" value="P:signal transduction"/>
    <property type="evidence" value="ECO:0007669"/>
    <property type="project" value="TreeGrafter"/>
</dbReference>
<dbReference type="FunFam" id="1.10.510.10:FF:001548">
    <property type="entry name" value="Cyclin-dependent kinase 4 homolog"/>
    <property type="match status" value="1"/>
</dbReference>
<evidence type="ECO:0000259" key="9">
    <source>
        <dbReference type="PROSITE" id="PS50011"/>
    </source>
</evidence>
<protein>
    <recommendedName>
        <fullName evidence="9">Protein kinase domain-containing protein</fullName>
    </recommendedName>
</protein>
<evidence type="ECO:0000256" key="4">
    <source>
        <dbReference type="ARBA" id="ARBA00022741"/>
    </source>
</evidence>
<feature type="binding site" evidence="7">
    <location>
        <position position="68"/>
    </location>
    <ligand>
        <name>ATP</name>
        <dbReference type="ChEBI" id="CHEBI:30616"/>
    </ligand>
</feature>
<evidence type="ECO:0000256" key="8">
    <source>
        <dbReference type="RuleBase" id="RU000304"/>
    </source>
</evidence>
<evidence type="ECO:0000256" key="5">
    <source>
        <dbReference type="ARBA" id="ARBA00022777"/>
    </source>
</evidence>
<dbReference type="InterPro" id="IPR050108">
    <property type="entry name" value="CDK"/>
</dbReference>
<dbReference type="SUPFAM" id="SSF56112">
    <property type="entry name" value="Protein kinase-like (PK-like)"/>
    <property type="match status" value="1"/>
</dbReference>
<sequence>MSENLYGEENRGEMVRLQKMMKNMNCGGPRPAALTLKDFKVGEALGKGAYGHVYRVRNMQDGKDYALKQIVMSASRDGVPQSVIREIAVMKRLTRQTHPNVVSLRTVLHTVDTSRNIIKIAMIMEICDWDLHTFLQNVPKVIPEKQAKHLIGQMMKGLDFLHSHAIIHRDLKPQNILVNRDQTVKLADFGLSKKYTNTSAFTTCVVTLWYRAPEVLLQSYYNSTVDMWSIGCIIYEIYNRVPLFPGPDEAQQLHEIFKKLGTPIGTDWPKQSVLAKDTFPHYTGISLTSDVTGMSPTALDFFKRCLIYDPARRMGSRAALGHEFLKLKPVSVKPRVLRQLRFNNL</sequence>
<dbReference type="GO" id="GO:0010468">
    <property type="term" value="P:regulation of gene expression"/>
    <property type="evidence" value="ECO:0007669"/>
    <property type="project" value="TreeGrafter"/>
</dbReference>
<name>A0A2G5T1U5_9PELO</name>
<dbReference type="InterPro" id="IPR017441">
    <property type="entry name" value="Protein_kinase_ATP_BS"/>
</dbReference>
<dbReference type="Pfam" id="PF00069">
    <property type="entry name" value="Pkinase"/>
    <property type="match status" value="1"/>
</dbReference>
<dbReference type="GO" id="GO:0005524">
    <property type="term" value="F:ATP binding"/>
    <property type="evidence" value="ECO:0007669"/>
    <property type="project" value="UniProtKB-UniRule"/>
</dbReference>
<evidence type="ECO:0000256" key="2">
    <source>
        <dbReference type="ARBA" id="ARBA00022527"/>
    </source>
</evidence>
<feature type="domain" description="Protein kinase" evidence="9">
    <location>
        <begin position="39"/>
        <end position="325"/>
    </location>
</feature>
<gene>
    <name evidence="10" type="primary">Cni-cdk-4</name>
    <name evidence="10" type="synonym">Cnig_chr_X.g26148</name>
    <name evidence="10" type="ORF">B9Z55_026148</name>
</gene>
<dbReference type="PANTHER" id="PTHR24056:SF472">
    <property type="entry name" value="CYCLIN-DEPENDENT KINASE 4, ISOFORM A"/>
    <property type="match status" value="1"/>
</dbReference>
<dbReference type="GO" id="GO:0030332">
    <property type="term" value="F:cyclin binding"/>
    <property type="evidence" value="ECO:0007669"/>
    <property type="project" value="TreeGrafter"/>
</dbReference>
<dbReference type="CDD" id="cd07838">
    <property type="entry name" value="STKc_CDK4_6_like"/>
    <property type="match status" value="1"/>
</dbReference>
<dbReference type="SMART" id="SM00220">
    <property type="entry name" value="S_TKc"/>
    <property type="match status" value="1"/>
</dbReference>
<keyword evidence="2 8" id="KW-0723">Serine/threonine-protein kinase</keyword>
<dbReference type="InterPro" id="IPR008271">
    <property type="entry name" value="Ser/Thr_kinase_AS"/>
</dbReference>
<evidence type="ECO:0000256" key="7">
    <source>
        <dbReference type="PROSITE-ProRule" id="PRU10141"/>
    </source>
</evidence>
<dbReference type="PROSITE" id="PS00108">
    <property type="entry name" value="PROTEIN_KINASE_ST"/>
    <property type="match status" value="1"/>
</dbReference>
<dbReference type="InterPro" id="IPR011009">
    <property type="entry name" value="Kinase-like_dom_sf"/>
</dbReference>
<accession>A0A2G5T1U5</accession>
<evidence type="ECO:0000313" key="10">
    <source>
        <dbReference type="EMBL" id="PIC21237.1"/>
    </source>
</evidence>
<dbReference type="GO" id="GO:0005634">
    <property type="term" value="C:nucleus"/>
    <property type="evidence" value="ECO:0007669"/>
    <property type="project" value="TreeGrafter"/>
</dbReference>
<evidence type="ECO:0000313" key="11">
    <source>
        <dbReference type="Proteomes" id="UP000230233"/>
    </source>
</evidence>
<dbReference type="EMBL" id="PDUG01000006">
    <property type="protein sequence ID" value="PIC21237.1"/>
    <property type="molecule type" value="Genomic_DNA"/>
</dbReference>
<keyword evidence="6 7" id="KW-0067">ATP-binding</keyword>
<dbReference type="GO" id="GO:0010389">
    <property type="term" value="P:regulation of G2/M transition of mitotic cell cycle"/>
    <property type="evidence" value="ECO:0007669"/>
    <property type="project" value="TreeGrafter"/>
</dbReference>
<dbReference type="GO" id="GO:0005737">
    <property type="term" value="C:cytoplasm"/>
    <property type="evidence" value="ECO:0007669"/>
    <property type="project" value="TreeGrafter"/>
</dbReference>
<dbReference type="PROSITE" id="PS50011">
    <property type="entry name" value="PROTEIN_KINASE_DOM"/>
    <property type="match status" value="1"/>
</dbReference>
<comment type="caution">
    <text evidence="10">The sequence shown here is derived from an EMBL/GenBank/DDBJ whole genome shotgun (WGS) entry which is preliminary data.</text>
</comment>
<keyword evidence="3" id="KW-0808">Transferase</keyword>
<keyword evidence="5" id="KW-0418">Kinase</keyword>
<dbReference type="PANTHER" id="PTHR24056">
    <property type="entry name" value="CELL DIVISION PROTEIN KINASE"/>
    <property type="match status" value="1"/>
</dbReference>
<keyword evidence="4 7" id="KW-0547">Nucleotide-binding</keyword>
<proteinExistence type="inferred from homology"/>
<dbReference type="OrthoDB" id="1732493at2759"/>
<evidence type="ECO:0000256" key="1">
    <source>
        <dbReference type="ARBA" id="ARBA00006485"/>
    </source>
</evidence>
<dbReference type="AlphaFoldDB" id="A0A2G5T1U5"/>
<comment type="similarity">
    <text evidence="1">Belongs to the protein kinase superfamily. CMGC Ser/Thr protein kinase family. CDC2/CDKX subfamily.</text>
</comment>
<dbReference type="Proteomes" id="UP000230233">
    <property type="component" value="Chromosome X"/>
</dbReference>
<dbReference type="STRING" id="1611254.A0A2G5T1U5"/>
<dbReference type="GO" id="GO:0000082">
    <property type="term" value="P:G1/S transition of mitotic cell cycle"/>
    <property type="evidence" value="ECO:0007669"/>
    <property type="project" value="TreeGrafter"/>
</dbReference>
<organism evidence="10 11">
    <name type="scientific">Caenorhabditis nigoni</name>
    <dbReference type="NCBI Taxonomy" id="1611254"/>
    <lineage>
        <taxon>Eukaryota</taxon>
        <taxon>Metazoa</taxon>
        <taxon>Ecdysozoa</taxon>
        <taxon>Nematoda</taxon>
        <taxon>Chromadorea</taxon>
        <taxon>Rhabditida</taxon>
        <taxon>Rhabditina</taxon>
        <taxon>Rhabditomorpha</taxon>
        <taxon>Rhabditoidea</taxon>
        <taxon>Rhabditidae</taxon>
        <taxon>Peloderinae</taxon>
        <taxon>Caenorhabditis</taxon>
    </lineage>
</organism>
<dbReference type="Gene3D" id="3.30.200.20">
    <property type="entry name" value="Phosphorylase Kinase, domain 1"/>
    <property type="match status" value="1"/>
</dbReference>
<dbReference type="InterPro" id="IPR000719">
    <property type="entry name" value="Prot_kinase_dom"/>
</dbReference>
<dbReference type="Gene3D" id="1.10.510.10">
    <property type="entry name" value="Transferase(Phosphotransferase) domain 1"/>
    <property type="match status" value="1"/>
</dbReference>
<reference evidence="11" key="1">
    <citation type="submission" date="2017-10" db="EMBL/GenBank/DDBJ databases">
        <title>Rapid genome shrinkage in a self-fertile nematode reveals novel sperm competition proteins.</title>
        <authorList>
            <person name="Yin D."/>
            <person name="Schwarz E.M."/>
            <person name="Thomas C.G."/>
            <person name="Felde R.L."/>
            <person name="Korf I.F."/>
            <person name="Cutter A.D."/>
            <person name="Schartner C.M."/>
            <person name="Ralston E.J."/>
            <person name="Meyer B.J."/>
            <person name="Haag E.S."/>
        </authorList>
    </citation>
    <scope>NUCLEOTIDE SEQUENCE [LARGE SCALE GENOMIC DNA]</scope>
    <source>
        <strain evidence="11">JU1422</strain>
    </source>
</reference>
<dbReference type="FunFam" id="3.30.200.20:FF:001160">
    <property type="entry name" value="Cyclin-dependent kinase 4 homolog"/>
    <property type="match status" value="1"/>
</dbReference>